<gene>
    <name evidence="1" type="ORF">QBC40DRAFT_277145</name>
</gene>
<name>A0AAN6XM95_9PEZI</name>
<evidence type="ECO:0000313" key="1">
    <source>
        <dbReference type="EMBL" id="KAK4202201.1"/>
    </source>
</evidence>
<dbReference type="GO" id="GO:0003676">
    <property type="term" value="F:nucleic acid binding"/>
    <property type="evidence" value="ECO:0007669"/>
    <property type="project" value="InterPro"/>
</dbReference>
<accession>A0AAN6XM95</accession>
<dbReference type="AlphaFoldDB" id="A0AAN6XM95"/>
<comment type="caution">
    <text evidence="1">The sequence shown here is derived from an EMBL/GenBank/DDBJ whole genome shotgun (WGS) entry which is preliminary data.</text>
</comment>
<reference evidence="1" key="1">
    <citation type="journal article" date="2023" name="Mol. Phylogenet. Evol.">
        <title>Genome-scale phylogeny and comparative genomics of the fungal order Sordariales.</title>
        <authorList>
            <person name="Hensen N."/>
            <person name="Bonometti L."/>
            <person name="Westerberg I."/>
            <person name="Brannstrom I.O."/>
            <person name="Guillou S."/>
            <person name="Cros-Aarteil S."/>
            <person name="Calhoun S."/>
            <person name="Haridas S."/>
            <person name="Kuo A."/>
            <person name="Mondo S."/>
            <person name="Pangilinan J."/>
            <person name="Riley R."/>
            <person name="LaButti K."/>
            <person name="Andreopoulos B."/>
            <person name="Lipzen A."/>
            <person name="Chen C."/>
            <person name="Yan M."/>
            <person name="Daum C."/>
            <person name="Ng V."/>
            <person name="Clum A."/>
            <person name="Steindorff A."/>
            <person name="Ohm R.A."/>
            <person name="Martin F."/>
            <person name="Silar P."/>
            <person name="Natvig D.O."/>
            <person name="Lalanne C."/>
            <person name="Gautier V."/>
            <person name="Ament-Velasquez S.L."/>
            <person name="Kruys A."/>
            <person name="Hutchinson M.I."/>
            <person name="Powell A.J."/>
            <person name="Barry K."/>
            <person name="Miller A.N."/>
            <person name="Grigoriev I.V."/>
            <person name="Debuchy R."/>
            <person name="Gladieux P."/>
            <person name="Hiltunen Thoren M."/>
            <person name="Johannesson H."/>
        </authorList>
    </citation>
    <scope>NUCLEOTIDE SEQUENCE</scope>
    <source>
        <strain evidence="1">CBS 315.58</strain>
    </source>
</reference>
<sequence>GRIPFNISKNDVFKFNKVHKVTGYRILRQPRAGLPAAAGLNVDYHPRTVRRAVKDINLRIYIICKHKYISPKAKLRREEFARVILEKYPNKEDWYYIRFFNECHFGWGPQGRVHIIRRPWERYCGDCLLEQDEPEEKDTKRLYYWAAIGHDFKSDLTYYWNCSQSPDFSPIKRCWLTPKHQKRINHWVDQMPQIFKDCIELEGALTGH</sequence>
<proteinExistence type="predicted"/>
<keyword evidence="2" id="KW-1185">Reference proteome</keyword>
<organism evidence="1 2">
    <name type="scientific">Triangularia verruculosa</name>
    <dbReference type="NCBI Taxonomy" id="2587418"/>
    <lineage>
        <taxon>Eukaryota</taxon>
        <taxon>Fungi</taxon>
        <taxon>Dikarya</taxon>
        <taxon>Ascomycota</taxon>
        <taxon>Pezizomycotina</taxon>
        <taxon>Sordariomycetes</taxon>
        <taxon>Sordariomycetidae</taxon>
        <taxon>Sordariales</taxon>
        <taxon>Podosporaceae</taxon>
        <taxon>Triangularia</taxon>
    </lineage>
</organism>
<protein>
    <submittedName>
        <fullName evidence="1">Uncharacterized protein</fullName>
    </submittedName>
</protein>
<dbReference type="EMBL" id="MU863900">
    <property type="protein sequence ID" value="KAK4202201.1"/>
    <property type="molecule type" value="Genomic_DNA"/>
</dbReference>
<dbReference type="Gene3D" id="3.30.420.10">
    <property type="entry name" value="Ribonuclease H-like superfamily/Ribonuclease H"/>
    <property type="match status" value="1"/>
</dbReference>
<reference evidence="1" key="2">
    <citation type="submission" date="2023-05" db="EMBL/GenBank/DDBJ databases">
        <authorList>
            <consortium name="Lawrence Berkeley National Laboratory"/>
            <person name="Steindorff A."/>
            <person name="Hensen N."/>
            <person name="Bonometti L."/>
            <person name="Westerberg I."/>
            <person name="Brannstrom I.O."/>
            <person name="Guillou S."/>
            <person name="Cros-Aarteil S."/>
            <person name="Calhoun S."/>
            <person name="Haridas S."/>
            <person name="Kuo A."/>
            <person name="Mondo S."/>
            <person name="Pangilinan J."/>
            <person name="Riley R."/>
            <person name="Labutti K."/>
            <person name="Andreopoulos B."/>
            <person name="Lipzen A."/>
            <person name="Chen C."/>
            <person name="Yanf M."/>
            <person name="Daum C."/>
            <person name="Ng V."/>
            <person name="Clum A."/>
            <person name="Ohm R."/>
            <person name="Martin F."/>
            <person name="Silar P."/>
            <person name="Natvig D."/>
            <person name="Lalanne C."/>
            <person name="Gautier V."/>
            <person name="Ament-Velasquez S.L."/>
            <person name="Kruys A."/>
            <person name="Hutchinson M.I."/>
            <person name="Powell A.J."/>
            <person name="Barry K."/>
            <person name="Miller A.N."/>
            <person name="Grigoriev I.V."/>
            <person name="Debuchy R."/>
            <person name="Gladieux P."/>
            <person name="Thoren M.H."/>
            <person name="Johannesson H."/>
        </authorList>
    </citation>
    <scope>NUCLEOTIDE SEQUENCE</scope>
    <source>
        <strain evidence="1">CBS 315.58</strain>
    </source>
</reference>
<dbReference type="Proteomes" id="UP001303160">
    <property type="component" value="Unassembled WGS sequence"/>
</dbReference>
<dbReference type="InterPro" id="IPR036397">
    <property type="entry name" value="RNaseH_sf"/>
</dbReference>
<feature type="non-terminal residue" evidence="1">
    <location>
        <position position="1"/>
    </location>
</feature>
<evidence type="ECO:0000313" key="2">
    <source>
        <dbReference type="Proteomes" id="UP001303160"/>
    </source>
</evidence>